<keyword evidence="1" id="KW-0472">Membrane</keyword>
<evidence type="ECO:0000256" key="1">
    <source>
        <dbReference type="SAM" id="Phobius"/>
    </source>
</evidence>
<evidence type="ECO:0000313" key="3">
    <source>
        <dbReference type="Proteomes" id="UP000664859"/>
    </source>
</evidence>
<feature type="transmembrane region" description="Helical" evidence="1">
    <location>
        <begin position="66"/>
        <end position="99"/>
    </location>
</feature>
<dbReference type="AlphaFoldDB" id="A0A835YS83"/>
<sequence>MPLTGPSLWLTHDCGGLRRWGTGPHALCAAEGTATCELEWVTFLERPSCEGRFFGATPFLRQAGDLYFLFCFHGSFGFSLAFVFSEFLCFGVFSLEFVLGPVTSRSAMRAAHAPLGGSSTATAQSKVGHEARDKWAELKQARTRMMQRHASFGPSARNCTHAPHMRWRPPLRIPRASLVQRARQRSAHCGDLPLVTGGGVMRASARGRSPPALAIAAARNCFIVCATRGGARAIRHRARTLIRCIRARLSIRRAYLCTPATAP</sequence>
<organism evidence="2 3">
    <name type="scientific">Tribonema minus</name>
    <dbReference type="NCBI Taxonomy" id="303371"/>
    <lineage>
        <taxon>Eukaryota</taxon>
        <taxon>Sar</taxon>
        <taxon>Stramenopiles</taxon>
        <taxon>Ochrophyta</taxon>
        <taxon>PX clade</taxon>
        <taxon>Xanthophyceae</taxon>
        <taxon>Tribonematales</taxon>
        <taxon>Tribonemataceae</taxon>
        <taxon>Tribonema</taxon>
    </lineage>
</organism>
<dbReference type="EMBL" id="JAFCMP010000514">
    <property type="protein sequence ID" value="KAG5178655.1"/>
    <property type="molecule type" value="Genomic_DNA"/>
</dbReference>
<comment type="caution">
    <text evidence="2">The sequence shown here is derived from an EMBL/GenBank/DDBJ whole genome shotgun (WGS) entry which is preliminary data.</text>
</comment>
<gene>
    <name evidence="2" type="ORF">JKP88DRAFT_215836</name>
</gene>
<protein>
    <submittedName>
        <fullName evidence="2">Uncharacterized protein</fullName>
    </submittedName>
</protein>
<keyword evidence="3" id="KW-1185">Reference proteome</keyword>
<evidence type="ECO:0000313" key="2">
    <source>
        <dbReference type="EMBL" id="KAG5178655.1"/>
    </source>
</evidence>
<accession>A0A835YS83</accession>
<keyword evidence="1" id="KW-1133">Transmembrane helix</keyword>
<keyword evidence="1" id="KW-0812">Transmembrane</keyword>
<name>A0A835YS83_9STRA</name>
<proteinExistence type="predicted"/>
<dbReference type="Proteomes" id="UP000664859">
    <property type="component" value="Unassembled WGS sequence"/>
</dbReference>
<reference evidence="2" key="1">
    <citation type="submission" date="2021-02" db="EMBL/GenBank/DDBJ databases">
        <title>First Annotated Genome of the Yellow-green Alga Tribonema minus.</title>
        <authorList>
            <person name="Mahan K.M."/>
        </authorList>
    </citation>
    <scope>NUCLEOTIDE SEQUENCE</scope>
    <source>
        <strain evidence="2">UTEX B ZZ1240</strain>
    </source>
</reference>